<evidence type="ECO:0000259" key="16">
    <source>
        <dbReference type="PROSITE" id="PS50113"/>
    </source>
</evidence>
<dbReference type="PANTHER" id="PTHR42878:SF7">
    <property type="entry name" value="SENSOR HISTIDINE KINASE GLRK"/>
    <property type="match status" value="1"/>
</dbReference>
<comment type="catalytic activity">
    <reaction evidence="1">
        <text>ATP + protein L-histidine = ADP + protein N-phospho-L-histidine.</text>
        <dbReference type="EC" id="2.7.13.3"/>
    </reaction>
</comment>
<dbReference type="PROSITE" id="PS50112">
    <property type="entry name" value="PAS"/>
    <property type="match status" value="1"/>
</dbReference>
<evidence type="ECO:0000313" key="17">
    <source>
        <dbReference type="EMBL" id="EKB49697.1"/>
    </source>
</evidence>
<feature type="transmembrane region" description="Helical" evidence="13">
    <location>
        <begin position="209"/>
        <end position="227"/>
    </location>
</feature>
<dbReference type="GO" id="GO:0000156">
    <property type="term" value="F:phosphorelay response regulator activity"/>
    <property type="evidence" value="ECO:0007669"/>
    <property type="project" value="TreeGrafter"/>
</dbReference>
<dbReference type="PROSITE" id="PS50113">
    <property type="entry name" value="PAC"/>
    <property type="match status" value="1"/>
</dbReference>
<gene>
    <name evidence="17" type="primary">divJ_1</name>
    <name evidence="17" type="ORF">B879_01714</name>
</gene>
<keyword evidence="12 13" id="KW-0472">Membrane</keyword>
<dbReference type="InterPro" id="IPR031621">
    <property type="entry name" value="HisKA_7TM"/>
</dbReference>
<protein>
    <recommendedName>
        <fullName evidence="3">histidine kinase</fullName>
        <ecNumber evidence="3">2.7.13.3</ecNumber>
    </recommendedName>
</protein>
<evidence type="ECO:0000259" key="14">
    <source>
        <dbReference type="PROSITE" id="PS50109"/>
    </source>
</evidence>
<evidence type="ECO:0000256" key="8">
    <source>
        <dbReference type="ARBA" id="ARBA00022777"/>
    </source>
</evidence>
<dbReference type="InterPro" id="IPR035965">
    <property type="entry name" value="PAS-like_dom_sf"/>
</dbReference>
<organism evidence="17 18">
    <name type="scientific">Cecembia lonarensis (strain CCUG 58316 / KCTC 22772 / LW9)</name>
    <dbReference type="NCBI Taxonomy" id="1225176"/>
    <lineage>
        <taxon>Bacteria</taxon>
        <taxon>Pseudomonadati</taxon>
        <taxon>Bacteroidota</taxon>
        <taxon>Cytophagia</taxon>
        <taxon>Cytophagales</taxon>
        <taxon>Cyclobacteriaceae</taxon>
        <taxon>Cecembia</taxon>
    </lineage>
</organism>
<feature type="domain" description="PAC" evidence="16">
    <location>
        <begin position="298"/>
        <end position="350"/>
    </location>
</feature>
<dbReference type="SUPFAM" id="SSF55785">
    <property type="entry name" value="PYP-like sensor domain (PAS domain)"/>
    <property type="match status" value="1"/>
</dbReference>
<keyword evidence="18" id="KW-1185">Reference proteome</keyword>
<sequence length="587" mass="67119">MELNLFSIILLVSGLLVAGISSVLISQHTGVIRWFALTMLLVSVWSLAYGFELSSQSLERMLFWIKIEYIGIAFAPATWLWFAISYAGLERWTKGKIFYLIFIVPTITYLLVLSNSYHGWYYAQTTVDSSGPFPLLHIETGPWYYVHIGYFYLSLFLGNVVLLTRFKHGNALYRKQTYLLSSAGFFPWMFNLAYILGFKPFGHIDLTPFAFLLMYILVGIALLRFRLFDIKPIFRDKVIESLDKGILVIDPKNRIVDINPFMSALLNLRRSKLVGKRLEEVFPQQTVFSQLKDHQISPKFEIDFLCQKGVHKRLLVNITPVFDKNQGLNGIILLFDDISEERKNSERIQRQAEELKDLNNLKDKLFSIISHDLKGPIFGLRELIKMTSTGMVSQKEFFDLMPEISKNLDAVSILMENLLAWTSTQMKGELIRKKAFDIGEMMDQHLTLFERFSIDRGTRIKLEKEGMLMVFADRNMIDLIIRNLLSNALKYCGRGDQVLLSATDQGNSVFIQVIDTGTGMSKENLEKLKKGISFTTFGKNREKGTGLGLVLVRDYIAKNGGVLHIESELNKGSAFSFSLPKNDMLVM</sequence>
<feature type="transmembrane region" description="Helical" evidence="13">
    <location>
        <begin position="6"/>
        <end position="25"/>
    </location>
</feature>
<evidence type="ECO:0000256" key="6">
    <source>
        <dbReference type="ARBA" id="ARBA00022692"/>
    </source>
</evidence>
<dbReference type="Pfam" id="PF13426">
    <property type="entry name" value="PAS_9"/>
    <property type="match status" value="1"/>
</dbReference>
<dbReference type="InterPro" id="IPR036890">
    <property type="entry name" value="HATPase_C_sf"/>
</dbReference>
<dbReference type="AlphaFoldDB" id="K1LBU4"/>
<accession>K1LBU4</accession>
<keyword evidence="11" id="KW-0902">Two-component regulatory system</keyword>
<dbReference type="Gene3D" id="3.30.450.20">
    <property type="entry name" value="PAS domain"/>
    <property type="match status" value="1"/>
</dbReference>
<keyword evidence="4" id="KW-0597">Phosphoprotein</keyword>
<feature type="transmembrane region" description="Helical" evidence="13">
    <location>
        <begin position="143"/>
        <end position="166"/>
    </location>
</feature>
<dbReference type="Proteomes" id="UP000004478">
    <property type="component" value="Unassembled WGS sequence"/>
</dbReference>
<evidence type="ECO:0000256" key="3">
    <source>
        <dbReference type="ARBA" id="ARBA00012438"/>
    </source>
</evidence>
<dbReference type="SUPFAM" id="SSF55874">
    <property type="entry name" value="ATPase domain of HSP90 chaperone/DNA topoisomerase II/histidine kinase"/>
    <property type="match status" value="1"/>
</dbReference>
<dbReference type="SUPFAM" id="SSF47384">
    <property type="entry name" value="Homodimeric domain of signal transducing histidine kinase"/>
    <property type="match status" value="1"/>
</dbReference>
<feature type="domain" description="Histidine kinase" evidence="14">
    <location>
        <begin position="368"/>
        <end position="583"/>
    </location>
</feature>
<evidence type="ECO:0000256" key="11">
    <source>
        <dbReference type="ARBA" id="ARBA00023012"/>
    </source>
</evidence>
<dbReference type="InterPro" id="IPR005467">
    <property type="entry name" value="His_kinase_dom"/>
</dbReference>
<evidence type="ECO:0000256" key="10">
    <source>
        <dbReference type="ARBA" id="ARBA00022989"/>
    </source>
</evidence>
<dbReference type="GO" id="GO:0030295">
    <property type="term" value="F:protein kinase activator activity"/>
    <property type="evidence" value="ECO:0007669"/>
    <property type="project" value="TreeGrafter"/>
</dbReference>
<evidence type="ECO:0000256" key="5">
    <source>
        <dbReference type="ARBA" id="ARBA00022679"/>
    </source>
</evidence>
<keyword evidence="6 13" id="KW-0812">Transmembrane</keyword>
<dbReference type="EC" id="2.7.13.3" evidence="3"/>
<dbReference type="OrthoDB" id="1269247at2"/>
<feature type="transmembrane region" description="Helical" evidence="13">
    <location>
        <begin position="97"/>
        <end position="123"/>
    </location>
</feature>
<dbReference type="NCBIfam" id="TIGR00229">
    <property type="entry name" value="sensory_box"/>
    <property type="match status" value="1"/>
</dbReference>
<feature type="transmembrane region" description="Helical" evidence="13">
    <location>
        <begin position="178"/>
        <end position="197"/>
    </location>
</feature>
<evidence type="ECO:0000313" key="18">
    <source>
        <dbReference type="Proteomes" id="UP000004478"/>
    </source>
</evidence>
<dbReference type="CDD" id="cd00130">
    <property type="entry name" value="PAS"/>
    <property type="match status" value="1"/>
</dbReference>
<evidence type="ECO:0000256" key="13">
    <source>
        <dbReference type="SAM" id="Phobius"/>
    </source>
</evidence>
<keyword evidence="7" id="KW-0547">Nucleotide-binding</keyword>
<dbReference type="PROSITE" id="PS50109">
    <property type="entry name" value="HIS_KIN"/>
    <property type="match status" value="1"/>
</dbReference>
<feature type="domain" description="PAS" evidence="15">
    <location>
        <begin position="237"/>
        <end position="284"/>
    </location>
</feature>
<dbReference type="InterPro" id="IPR004358">
    <property type="entry name" value="Sig_transdc_His_kin-like_C"/>
</dbReference>
<dbReference type="InterPro" id="IPR000014">
    <property type="entry name" value="PAS"/>
</dbReference>
<name>K1LBU4_CECL9</name>
<keyword evidence="9" id="KW-0067">ATP-binding</keyword>
<dbReference type="Gene3D" id="1.10.287.130">
    <property type="match status" value="1"/>
</dbReference>
<dbReference type="InterPro" id="IPR000700">
    <property type="entry name" value="PAS-assoc_C"/>
</dbReference>
<feature type="transmembrane region" description="Helical" evidence="13">
    <location>
        <begin position="63"/>
        <end position="85"/>
    </location>
</feature>
<evidence type="ECO:0000256" key="12">
    <source>
        <dbReference type="ARBA" id="ARBA00023136"/>
    </source>
</evidence>
<dbReference type="InterPro" id="IPR050351">
    <property type="entry name" value="BphY/WalK/GraS-like"/>
</dbReference>
<dbReference type="RefSeq" id="WP_009184745.1">
    <property type="nucleotide sequence ID" value="NZ_AMGM01000020.1"/>
</dbReference>
<dbReference type="InterPro" id="IPR036097">
    <property type="entry name" value="HisK_dim/P_sf"/>
</dbReference>
<dbReference type="GO" id="GO:0005524">
    <property type="term" value="F:ATP binding"/>
    <property type="evidence" value="ECO:0007669"/>
    <property type="project" value="UniProtKB-KW"/>
</dbReference>
<dbReference type="EMBL" id="AMGM01000020">
    <property type="protein sequence ID" value="EKB49697.1"/>
    <property type="molecule type" value="Genomic_DNA"/>
</dbReference>
<evidence type="ECO:0000259" key="15">
    <source>
        <dbReference type="PROSITE" id="PS50112"/>
    </source>
</evidence>
<dbReference type="InterPro" id="IPR003661">
    <property type="entry name" value="HisK_dim/P_dom"/>
</dbReference>
<dbReference type="PRINTS" id="PR00344">
    <property type="entry name" value="BCTRLSENSOR"/>
</dbReference>
<proteinExistence type="predicted"/>
<dbReference type="GO" id="GO:0007234">
    <property type="term" value="P:osmosensory signaling via phosphorelay pathway"/>
    <property type="evidence" value="ECO:0007669"/>
    <property type="project" value="TreeGrafter"/>
</dbReference>
<dbReference type="GO" id="GO:0016020">
    <property type="term" value="C:membrane"/>
    <property type="evidence" value="ECO:0007669"/>
    <property type="project" value="UniProtKB-SubCell"/>
</dbReference>
<dbReference type="InterPro" id="IPR003594">
    <property type="entry name" value="HATPase_dom"/>
</dbReference>
<dbReference type="GO" id="GO:0000155">
    <property type="term" value="F:phosphorelay sensor kinase activity"/>
    <property type="evidence" value="ECO:0007669"/>
    <property type="project" value="InterPro"/>
</dbReference>
<dbReference type="CDD" id="cd00082">
    <property type="entry name" value="HisKA"/>
    <property type="match status" value="1"/>
</dbReference>
<keyword evidence="8 17" id="KW-0418">Kinase</keyword>
<dbReference type="Pfam" id="PF16927">
    <property type="entry name" value="HisKA_7TM"/>
    <property type="match status" value="1"/>
</dbReference>
<keyword evidence="5 17" id="KW-0808">Transferase</keyword>
<evidence type="ECO:0000256" key="2">
    <source>
        <dbReference type="ARBA" id="ARBA00004141"/>
    </source>
</evidence>
<reference evidence="17 18" key="1">
    <citation type="journal article" date="2012" name="J. Bacteriol.">
        <title>Draft Genome Sequence of Cecembia lonarensis Strain LW9T, Isolated from Lonar Lake, a Haloalkaline Lake in India.</title>
        <authorList>
            <person name="Shivaji S."/>
            <person name="Ara S."/>
            <person name="Singh A."/>
            <person name="Pinnaka A.K."/>
        </authorList>
    </citation>
    <scope>NUCLEOTIDE SEQUENCE [LARGE SCALE GENOMIC DNA]</scope>
    <source>
        <strain evidence="17 18">LW9</strain>
    </source>
</reference>
<dbReference type="PANTHER" id="PTHR42878">
    <property type="entry name" value="TWO-COMPONENT HISTIDINE KINASE"/>
    <property type="match status" value="1"/>
</dbReference>
<dbReference type="SMART" id="SM00387">
    <property type="entry name" value="HATPase_c"/>
    <property type="match status" value="1"/>
</dbReference>
<keyword evidence="10 13" id="KW-1133">Transmembrane helix</keyword>
<comment type="subcellular location">
    <subcellularLocation>
        <location evidence="2">Membrane</location>
        <topology evidence="2">Multi-pass membrane protein</topology>
    </subcellularLocation>
</comment>
<dbReference type="Gene3D" id="3.30.565.10">
    <property type="entry name" value="Histidine kinase-like ATPase, C-terminal domain"/>
    <property type="match status" value="1"/>
</dbReference>
<dbReference type="Pfam" id="PF02518">
    <property type="entry name" value="HATPase_c"/>
    <property type="match status" value="1"/>
</dbReference>
<evidence type="ECO:0000256" key="7">
    <source>
        <dbReference type="ARBA" id="ARBA00022741"/>
    </source>
</evidence>
<comment type="caution">
    <text evidence="17">The sequence shown here is derived from an EMBL/GenBank/DDBJ whole genome shotgun (WGS) entry which is preliminary data.</text>
</comment>
<evidence type="ECO:0000256" key="1">
    <source>
        <dbReference type="ARBA" id="ARBA00000085"/>
    </source>
</evidence>
<feature type="transmembrane region" description="Helical" evidence="13">
    <location>
        <begin position="32"/>
        <end position="51"/>
    </location>
</feature>
<dbReference type="SMART" id="SM00091">
    <property type="entry name" value="PAS"/>
    <property type="match status" value="1"/>
</dbReference>
<evidence type="ECO:0000256" key="9">
    <source>
        <dbReference type="ARBA" id="ARBA00022840"/>
    </source>
</evidence>
<evidence type="ECO:0000256" key="4">
    <source>
        <dbReference type="ARBA" id="ARBA00022553"/>
    </source>
</evidence>